<dbReference type="SUPFAM" id="SSF55811">
    <property type="entry name" value="Nudix"/>
    <property type="match status" value="1"/>
</dbReference>
<evidence type="ECO:0000256" key="3">
    <source>
        <dbReference type="ARBA" id="ARBA00022801"/>
    </source>
</evidence>
<evidence type="ECO:0000256" key="1">
    <source>
        <dbReference type="ARBA" id="ARBA00001946"/>
    </source>
</evidence>
<organism evidence="6 7">
    <name type="scientific">Hamadaea flava</name>
    <dbReference type="NCBI Taxonomy" id="1742688"/>
    <lineage>
        <taxon>Bacteria</taxon>
        <taxon>Bacillati</taxon>
        <taxon>Actinomycetota</taxon>
        <taxon>Actinomycetes</taxon>
        <taxon>Micromonosporales</taxon>
        <taxon>Micromonosporaceae</taxon>
        <taxon>Hamadaea</taxon>
    </lineage>
</organism>
<comment type="similarity">
    <text evidence="2 4">Belongs to the Nudix hydrolase family.</text>
</comment>
<protein>
    <submittedName>
        <fullName evidence="6">NUDIX domain-containing protein</fullName>
    </submittedName>
</protein>
<dbReference type="RefSeq" id="WP_253763362.1">
    <property type="nucleotide sequence ID" value="NZ_JAMZDZ010000001.1"/>
</dbReference>
<accession>A0ABV8LLF3</accession>
<keyword evidence="7" id="KW-1185">Reference proteome</keyword>
<dbReference type="PANTHER" id="PTHR43046">
    <property type="entry name" value="GDP-MANNOSE MANNOSYL HYDROLASE"/>
    <property type="match status" value="1"/>
</dbReference>
<comment type="cofactor">
    <cofactor evidence="1">
        <name>Mg(2+)</name>
        <dbReference type="ChEBI" id="CHEBI:18420"/>
    </cofactor>
</comment>
<dbReference type="CDD" id="cd18879">
    <property type="entry name" value="NUDIX_Hydrolase"/>
    <property type="match status" value="1"/>
</dbReference>
<dbReference type="Gene3D" id="3.90.79.10">
    <property type="entry name" value="Nucleoside Triphosphate Pyrophosphohydrolase"/>
    <property type="match status" value="1"/>
</dbReference>
<dbReference type="InterPro" id="IPR020084">
    <property type="entry name" value="NUDIX_hydrolase_CS"/>
</dbReference>
<evidence type="ECO:0000259" key="5">
    <source>
        <dbReference type="PROSITE" id="PS51462"/>
    </source>
</evidence>
<dbReference type="PROSITE" id="PS51462">
    <property type="entry name" value="NUDIX"/>
    <property type="match status" value="1"/>
</dbReference>
<dbReference type="InterPro" id="IPR020476">
    <property type="entry name" value="Nudix_hydrolase"/>
</dbReference>
<dbReference type="Pfam" id="PF00293">
    <property type="entry name" value="NUDIX"/>
    <property type="match status" value="1"/>
</dbReference>
<dbReference type="EMBL" id="JBHSAY010000008">
    <property type="protein sequence ID" value="MFC4131807.1"/>
    <property type="molecule type" value="Genomic_DNA"/>
</dbReference>
<gene>
    <name evidence="6" type="ORF">ACFOZ4_14455</name>
</gene>
<reference evidence="7" key="1">
    <citation type="journal article" date="2019" name="Int. J. Syst. Evol. Microbiol.">
        <title>The Global Catalogue of Microorganisms (GCM) 10K type strain sequencing project: providing services to taxonomists for standard genome sequencing and annotation.</title>
        <authorList>
            <consortium name="The Broad Institute Genomics Platform"/>
            <consortium name="The Broad Institute Genome Sequencing Center for Infectious Disease"/>
            <person name="Wu L."/>
            <person name="Ma J."/>
        </authorList>
    </citation>
    <scope>NUCLEOTIDE SEQUENCE [LARGE SCALE GENOMIC DNA]</scope>
    <source>
        <strain evidence="7">CGMCC 4.7289</strain>
    </source>
</reference>
<dbReference type="PRINTS" id="PR00502">
    <property type="entry name" value="NUDIXFAMILY"/>
</dbReference>
<comment type="caution">
    <text evidence="6">The sequence shown here is derived from an EMBL/GenBank/DDBJ whole genome shotgun (WGS) entry which is preliminary data.</text>
</comment>
<evidence type="ECO:0000256" key="2">
    <source>
        <dbReference type="ARBA" id="ARBA00005582"/>
    </source>
</evidence>
<dbReference type="InterPro" id="IPR015797">
    <property type="entry name" value="NUDIX_hydrolase-like_dom_sf"/>
</dbReference>
<feature type="domain" description="Nudix hydrolase" evidence="5">
    <location>
        <begin position="19"/>
        <end position="146"/>
    </location>
</feature>
<evidence type="ECO:0000313" key="6">
    <source>
        <dbReference type="EMBL" id="MFC4131807.1"/>
    </source>
</evidence>
<dbReference type="Proteomes" id="UP001595816">
    <property type="component" value="Unassembled WGS sequence"/>
</dbReference>
<proteinExistence type="inferred from homology"/>
<dbReference type="PANTHER" id="PTHR43046:SF16">
    <property type="entry name" value="ADP-RIBOSE PYROPHOSPHATASE YJHB-RELATED"/>
    <property type="match status" value="1"/>
</dbReference>
<dbReference type="InterPro" id="IPR000086">
    <property type="entry name" value="NUDIX_hydrolase_dom"/>
</dbReference>
<sequence length="170" mass="18668">MPMSPYVAGLRRLVGPELLMLPGVSAVVVNDAGHILLGRRSDTGQWSLIAGAIDPGEQPADAIVREIEEETGVHVVVERLVGAAMHPVTYPNGDRCQYLNIWFRCLAVSGEARVNDDESLEVGWFPPHALPDMPAWERLRVETALKDEPMAWYAQDGSHDTELGFTHSDA</sequence>
<keyword evidence="3 4" id="KW-0378">Hydrolase</keyword>
<evidence type="ECO:0000256" key="4">
    <source>
        <dbReference type="RuleBase" id="RU003476"/>
    </source>
</evidence>
<name>A0ABV8LLF3_9ACTN</name>
<evidence type="ECO:0000313" key="7">
    <source>
        <dbReference type="Proteomes" id="UP001595816"/>
    </source>
</evidence>
<dbReference type="PROSITE" id="PS00893">
    <property type="entry name" value="NUDIX_BOX"/>
    <property type="match status" value="1"/>
</dbReference>